<evidence type="ECO:0000259" key="1">
    <source>
        <dbReference type="SMART" id="SM00460"/>
    </source>
</evidence>
<protein>
    <submittedName>
        <fullName evidence="2">Transglutaminase domain-containing protein</fullName>
    </submittedName>
</protein>
<reference evidence="2" key="2">
    <citation type="journal article" date="2021" name="PeerJ">
        <title>Extensive microbial diversity within the chicken gut microbiome revealed by metagenomics and culture.</title>
        <authorList>
            <person name="Gilroy R."/>
            <person name="Ravi A."/>
            <person name="Getino M."/>
            <person name="Pursley I."/>
            <person name="Horton D.L."/>
            <person name="Alikhan N.F."/>
            <person name="Baker D."/>
            <person name="Gharbi K."/>
            <person name="Hall N."/>
            <person name="Watson M."/>
            <person name="Adriaenssens E.M."/>
            <person name="Foster-Nyarko E."/>
            <person name="Jarju S."/>
            <person name="Secka A."/>
            <person name="Antonio M."/>
            <person name="Oren A."/>
            <person name="Chaudhuri R.R."/>
            <person name="La Ragione R."/>
            <person name="Hildebrand F."/>
            <person name="Pallen M.J."/>
        </authorList>
    </citation>
    <scope>NUCLEOTIDE SEQUENCE</scope>
    <source>
        <strain evidence="2">ChiSxjej1B13-7041</strain>
    </source>
</reference>
<gene>
    <name evidence="2" type="ORF">IAB98_06405</name>
</gene>
<dbReference type="SUPFAM" id="SSF54001">
    <property type="entry name" value="Cysteine proteinases"/>
    <property type="match status" value="1"/>
</dbReference>
<dbReference type="InterPro" id="IPR002931">
    <property type="entry name" value="Transglutaminase-like"/>
</dbReference>
<reference evidence="2" key="1">
    <citation type="submission" date="2020-10" db="EMBL/GenBank/DDBJ databases">
        <authorList>
            <person name="Gilroy R."/>
        </authorList>
    </citation>
    <scope>NUCLEOTIDE SEQUENCE</scope>
    <source>
        <strain evidence="2">ChiSxjej1B13-7041</strain>
    </source>
</reference>
<dbReference type="Pfam" id="PF01841">
    <property type="entry name" value="Transglut_core"/>
    <property type="match status" value="1"/>
</dbReference>
<dbReference type="InterPro" id="IPR038765">
    <property type="entry name" value="Papain-like_cys_pep_sf"/>
</dbReference>
<dbReference type="SMART" id="SM00460">
    <property type="entry name" value="TGc"/>
    <property type="match status" value="1"/>
</dbReference>
<dbReference type="AlphaFoldDB" id="A0A9D1EJC3"/>
<organism evidence="2 3">
    <name type="scientific">Candidatus Egerieimonas intestinavium</name>
    <dbReference type="NCBI Taxonomy" id="2840777"/>
    <lineage>
        <taxon>Bacteria</taxon>
        <taxon>Bacillati</taxon>
        <taxon>Bacillota</taxon>
        <taxon>Clostridia</taxon>
        <taxon>Lachnospirales</taxon>
        <taxon>Lachnospiraceae</taxon>
        <taxon>Lachnospiraceae incertae sedis</taxon>
        <taxon>Candidatus Egerieimonas</taxon>
    </lineage>
</organism>
<sequence length="470" mass="53984">MTEKSFSFPDMNDYFRYLHMGLPEDILRRKLAGDFSGAVRLIDRKLGLEETPQALKNCLLAQREIILRLPGDYPFTRAQALERIREHIPDFTEEEFEQRVDAGKIGWIYGEGGMRFFGRFFETLCKTEPGFADRAKVVMRGAESAGKNSPAINRLENCIAKLKEKGSCRFRIRVRAALQLRDELFVPGMQVRAHLPIPCGCEDQEDIVIEEISPAGGLIAPEEALQRTVCWDMALQENRPFSVQYSYVRRSVYRDITQLRPGAEQPSFFTQEEPPHILFTPYIRELAAQLTRGLTNPLDKARRFYDFITLNMTYTFMPAYFVLENIPENCARSFTGDCGVFALLFLTLCRSVGIPARWQSGLAAEPDFCGAHDWVQFYIAPYGWLYADPSYGLAAARAGKEERRQFYFGNLDPYRMAANLAFQAPFTVPKRYWRADPYDNQVGELETALAGLRYEEYVRDKQVLLCQELE</sequence>
<dbReference type="PANTHER" id="PTHR38339:SF1">
    <property type="entry name" value="TRANSGLUTAMINASE-LIKE DOMAIN-CONTAINING PROTEIN"/>
    <property type="match status" value="1"/>
</dbReference>
<dbReference type="Proteomes" id="UP000886841">
    <property type="component" value="Unassembled WGS sequence"/>
</dbReference>
<proteinExistence type="predicted"/>
<name>A0A9D1EJC3_9FIRM</name>
<evidence type="ECO:0000313" key="2">
    <source>
        <dbReference type="EMBL" id="HIR93032.1"/>
    </source>
</evidence>
<dbReference type="Gene3D" id="3.10.620.30">
    <property type="match status" value="1"/>
</dbReference>
<accession>A0A9D1EJC3</accession>
<feature type="domain" description="Transglutaminase-like" evidence="1">
    <location>
        <begin position="330"/>
        <end position="391"/>
    </location>
</feature>
<evidence type="ECO:0000313" key="3">
    <source>
        <dbReference type="Proteomes" id="UP000886841"/>
    </source>
</evidence>
<dbReference type="EMBL" id="DVHU01000059">
    <property type="protein sequence ID" value="HIR93032.1"/>
    <property type="molecule type" value="Genomic_DNA"/>
</dbReference>
<comment type="caution">
    <text evidence="2">The sequence shown here is derived from an EMBL/GenBank/DDBJ whole genome shotgun (WGS) entry which is preliminary data.</text>
</comment>
<dbReference type="PANTHER" id="PTHR38339">
    <property type="entry name" value="TRANSGLUTAMINASE DOMAIN PROTEIN"/>
    <property type="match status" value="1"/>
</dbReference>